<dbReference type="InterPro" id="IPR026960">
    <property type="entry name" value="RVT-Znf"/>
</dbReference>
<evidence type="ECO:0000259" key="1">
    <source>
        <dbReference type="Pfam" id="PF13966"/>
    </source>
</evidence>
<dbReference type="Gramene" id="Solyc09g031785.1.1">
    <property type="protein sequence ID" value="Solyc09g031785.1.1"/>
    <property type="gene ID" value="Solyc09g031785.1"/>
</dbReference>
<organism evidence="2">
    <name type="scientific">Solanum lycopersicum</name>
    <name type="common">Tomato</name>
    <name type="synonym">Lycopersicon esculentum</name>
    <dbReference type="NCBI Taxonomy" id="4081"/>
    <lineage>
        <taxon>Eukaryota</taxon>
        <taxon>Viridiplantae</taxon>
        <taxon>Streptophyta</taxon>
        <taxon>Embryophyta</taxon>
        <taxon>Tracheophyta</taxon>
        <taxon>Spermatophyta</taxon>
        <taxon>Magnoliopsida</taxon>
        <taxon>eudicotyledons</taxon>
        <taxon>Gunneridae</taxon>
        <taxon>Pentapetalae</taxon>
        <taxon>asterids</taxon>
        <taxon>lamiids</taxon>
        <taxon>Solanales</taxon>
        <taxon>Solanaceae</taxon>
        <taxon>Solanoideae</taxon>
        <taxon>Solaneae</taxon>
        <taxon>Solanum</taxon>
        <taxon>Solanum subgen. Lycopersicon</taxon>
    </lineage>
</organism>
<feature type="domain" description="Reverse transcriptase zinc-binding" evidence="1">
    <location>
        <begin position="33"/>
        <end position="96"/>
    </location>
</feature>
<dbReference type="OMA" id="CELCIAD"/>
<dbReference type="EnsemblPlants" id="Solyc09g031785.1.1">
    <property type="protein sequence ID" value="Solyc09g031785.1.1"/>
    <property type="gene ID" value="Solyc09g031785.1"/>
</dbReference>
<evidence type="ECO:0000313" key="3">
    <source>
        <dbReference type="Proteomes" id="UP000004994"/>
    </source>
</evidence>
<evidence type="ECO:0000313" key="2">
    <source>
        <dbReference type="EnsemblPlants" id="Solyc09g031785.1.1"/>
    </source>
</evidence>
<dbReference type="AlphaFoldDB" id="A0A3Q7I0W5"/>
<name>A0A3Q7I0W5_SOLLC</name>
<accession>A0A3Q7I0W5</accession>
<dbReference type="Proteomes" id="UP000004994">
    <property type="component" value="Chromosome 9"/>
</dbReference>
<reference evidence="2" key="2">
    <citation type="submission" date="2019-01" db="UniProtKB">
        <authorList>
            <consortium name="EnsemblPlants"/>
        </authorList>
    </citation>
    <scope>IDENTIFICATION</scope>
    <source>
        <strain evidence="2">cv. Heinz 1706</strain>
    </source>
</reference>
<dbReference type="Pfam" id="PF13966">
    <property type="entry name" value="zf-RVT"/>
    <property type="match status" value="1"/>
</dbReference>
<reference evidence="2" key="1">
    <citation type="journal article" date="2012" name="Nature">
        <title>The tomato genome sequence provides insights into fleshy fruit evolution.</title>
        <authorList>
            <consortium name="Tomato Genome Consortium"/>
        </authorList>
    </citation>
    <scope>NUCLEOTIDE SEQUENCE [LARGE SCALE GENOMIC DNA]</scope>
    <source>
        <strain evidence="2">cv. Heinz 1706</strain>
    </source>
</reference>
<sequence>MEGSNDFSKDTLVAWETDCKPKTAGGLNVIDILTWNKAAIYPKAVVHSMVALHRKLSTVDRVQKWGKVGSTDCLLCNDQVEETPEHLFFDCPYSAFIRPFLVKWLDHTRSIGDWNQESNSRPQAGMFGFCCTRRLREIAVQVHIEGQRHSIWLAK</sequence>
<proteinExistence type="predicted"/>
<protein>
    <recommendedName>
        <fullName evidence="1">Reverse transcriptase zinc-binding domain-containing protein</fullName>
    </recommendedName>
</protein>
<dbReference type="InParanoid" id="A0A3Q7I0W5"/>
<keyword evidence="3" id="KW-1185">Reference proteome</keyword>